<evidence type="ECO:0000256" key="9">
    <source>
        <dbReference type="ARBA" id="ARBA00049940"/>
    </source>
</evidence>
<name>A0AA37ULR1_9MICO</name>
<keyword evidence="12" id="KW-1185">Reference proteome</keyword>
<keyword evidence="10" id="KW-0915">Sodium</keyword>
<organism evidence="11 12">
    <name type="scientific">Arenivirga flava</name>
    <dbReference type="NCBI Taxonomy" id="1930060"/>
    <lineage>
        <taxon>Bacteria</taxon>
        <taxon>Bacillati</taxon>
        <taxon>Actinomycetota</taxon>
        <taxon>Actinomycetes</taxon>
        <taxon>Micrococcales</taxon>
        <taxon>Microbacteriaceae</taxon>
        <taxon>Arenivirga</taxon>
    </lineage>
</organism>
<keyword evidence="10" id="KW-0479">Metal-binding</keyword>
<feature type="transmembrane region" description="Helical" evidence="10">
    <location>
        <begin position="69"/>
        <end position="87"/>
    </location>
</feature>
<evidence type="ECO:0000256" key="4">
    <source>
        <dbReference type="ARBA" id="ARBA00022989"/>
    </source>
</evidence>
<evidence type="ECO:0000256" key="10">
    <source>
        <dbReference type="HAMAP-Rule" id="MF_00454"/>
    </source>
</evidence>
<comment type="caution">
    <text evidence="11">The sequence shown here is derived from an EMBL/GenBank/DDBJ whole genome shotgun (WGS) entry which is preliminary data.</text>
</comment>
<evidence type="ECO:0000313" key="11">
    <source>
        <dbReference type="EMBL" id="GMA28737.1"/>
    </source>
</evidence>
<feature type="transmembrane region" description="Helical" evidence="10">
    <location>
        <begin position="99"/>
        <end position="118"/>
    </location>
</feature>
<dbReference type="GO" id="GO:0140114">
    <property type="term" value="P:cellular detoxification of fluoride"/>
    <property type="evidence" value="ECO:0007669"/>
    <property type="project" value="UniProtKB-UniRule"/>
</dbReference>
<feature type="binding site" evidence="10">
    <location>
        <position position="75"/>
    </location>
    <ligand>
        <name>Na(+)</name>
        <dbReference type="ChEBI" id="CHEBI:29101"/>
        <note>structural</note>
    </ligand>
</feature>
<evidence type="ECO:0000256" key="2">
    <source>
        <dbReference type="ARBA" id="ARBA00022475"/>
    </source>
</evidence>
<dbReference type="GO" id="GO:0005886">
    <property type="term" value="C:plasma membrane"/>
    <property type="evidence" value="ECO:0007669"/>
    <property type="project" value="UniProtKB-SubCell"/>
</dbReference>
<evidence type="ECO:0000313" key="12">
    <source>
        <dbReference type="Proteomes" id="UP001157160"/>
    </source>
</evidence>
<proteinExistence type="inferred from homology"/>
<comment type="catalytic activity">
    <reaction evidence="8">
        <text>fluoride(in) = fluoride(out)</text>
        <dbReference type="Rhea" id="RHEA:76159"/>
        <dbReference type="ChEBI" id="CHEBI:17051"/>
    </reaction>
    <physiologicalReaction direction="left-to-right" evidence="8">
        <dbReference type="Rhea" id="RHEA:76160"/>
    </physiologicalReaction>
</comment>
<keyword evidence="3 10" id="KW-0812">Transmembrane</keyword>
<dbReference type="RefSeq" id="WP_284232192.1">
    <property type="nucleotide sequence ID" value="NZ_BSUL01000001.1"/>
</dbReference>
<comment type="function">
    <text evidence="9 10">Fluoride-specific ion channel. Important for reducing fluoride concentration in the cell, thus reducing its toxicity.</text>
</comment>
<dbReference type="GO" id="GO:0046872">
    <property type="term" value="F:metal ion binding"/>
    <property type="evidence" value="ECO:0007669"/>
    <property type="project" value="UniProtKB-KW"/>
</dbReference>
<evidence type="ECO:0000256" key="6">
    <source>
        <dbReference type="ARBA" id="ARBA00023303"/>
    </source>
</evidence>
<keyword evidence="4 10" id="KW-1133">Transmembrane helix</keyword>
<comment type="activity regulation">
    <text evidence="10">Na(+) is not transported, but it plays an essential structural role and its presence is essential for fluoride channel function.</text>
</comment>
<dbReference type="GO" id="GO:0062054">
    <property type="term" value="F:fluoride channel activity"/>
    <property type="evidence" value="ECO:0007669"/>
    <property type="project" value="UniProtKB-UniRule"/>
</dbReference>
<comment type="similarity">
    <text evidence="7 10">Belongs to the fluoride channel Fluc/FEX (TC 1.A.43) family.</text>
</comment>
<evidence type="ECO:0000256" key="8">
    <source>
        <dbReference type="ARBA" id="ARBA00035585"/>
    </source>
</evidence>
<reference evidence="11 12" key="1">
    <citation type="journal article" date="2014" name="Int. J. Syst. Evol. Microbiol.">
        <title>Complete genome sequence of Corynebacterium casei LMG S-19264T (=DSM 44701T), isolated from a smear-ripened cheese.</title>
        <authorList>
            <consortium name="US DOE Joint Genome Institute (JGI-PGF)"/>
            <person name="Walter F."/>
            <person name="Albersmeier A."/>
            <person name="Kalinowski J."/>
            <person name="Ruckert C."/>
        </authorList>
    </citation>
    <scope>NUCLEOTIDE SEQUENCE [LARGE SCALE GENOMIC DNA]</scope>
    <source>
        <strain evidence="11 12">NBRC 112289</strain>
    </source>
</reference>
<accession>A0AA37ULR1</accession>
<dbReference type="EMBL" id="BSUL01000001">
    <property type="protein sequence ID" value="GMA28737.1"/>
    <property type="molecule type" value="Genomic_DNA"/>
</dbReference>
<keyword evidence="10" id="KW-0813">Transport</keyword>
<dbReference type="Pfam" id="PF02537">
    <property type="entry name" value="CRCB"/>
    <property type="match status" value="1"/>
</dbReference>
<keyword evidence="2 10" id="KW-1003">Cell membrane</keyword>
<gene>
    <name evidence="10" type="primary">fluC</name>
    <name evidence="10" type="synonym">crcB</name>
    <name evidence="11" type="ORF">GCM10025874_19900</name>
</gene>
<feature type="transmembrane region" description="Helical" evidence="10">
    <location>
        <begin position="31"/>
        <end position="57"/>
    </location>
</feature>
<comment type="subcellular location">
    <subcellularLocation>
        <location evidence="1 10">Cell membrane</location>
        <topology evidence="1 10">Multi-pass membrane protein</topology>
    </subcellularLocation>
</comment>
<keyword evidence="6 10" id="KW-0407">Ion channel</keyword>
<dbReference type="Proteomes" id="UP001157160">
    <property type="component" value="Unassembled WGS sequence"/>
</dbReference>
<evidence type="ECO:0000256" key="5">
    <source>
        <dbReference type="ARBA" id="ARBA00023136"/>
    </source>
</evidence>
<evidence type="ECO:0000256" key="3">
    <source>
        <dbReference type="ARBA" id="ARBA00022692"/>
    </source>
</evidence>
<evidence type="ECO:0000256" key="1">
    <source>
        <dbReference type="ARBA" id="ARBA00004651"/>
    </source>
</evidence>
<evidence type="ECO:0000256" key="7">
    <source>
        <dbReference type="ARBA" id="ARBA00035120"/>
    </source>
</evidence>
<feature type="binding site" evidence="10">
    <location>
        <position position="78"/>
    </location>
    <ligand>
        <name>Na(+)</name>
        <dbReference type="ChEBI" id="CHEBI:29101"/>
        <note>structural</note>
    </ligand>
</feature>
<keyword evidence="5 10" id="KW-0472">Membrane</keyword>
<dbReference type="InterPro" id="IPR003691">
    <property type="entry name" value="FluC"/>
</dbReference>
<sequence>MTRSLLAVLLGGALGTAARLGIDLALPHDPVGFAGSTLVVNALGCLVLGALSASLLARPALPEWLRAGLGPGLLGGFTTMSAVALLLGQQLQQGLLLPAALQGGLQIGLSLLAVVIGLRLGRRIGPGRADARGTAP</sequence>
<keyword evidence="10" id="KW-0406">Ion transport</keyword>
<protein>
    <recommendedName>
        <fullName evidence="10">Fluoride-specific ion channel FluC</fullName>
    </recommendedName>
</protein>
<dbReference type="HAMAP" id="MF_00454">
    <property type="entry name" value="FluC"/>
    <property type="match status" value="1"/>
</dbReference>
<dbReference type="AlphaFoldDB" id="A0AA37ULR1"/>